<dbReference type="AlphaFoldDB" id="A0A1F7X806"/>
<dbReference type="Proteomes" id="UP000179013">
    <property type="component" value="Unassembled WGS sequence"/>
</dbReference>
<evidence type="ECO:0000313" key="1">
    <source>
        <dbReference type="EMBL" id="OGM11174.1"/>
    </source>
</evidence>
<sequence>MLERLKDGVTKLIYRAVELRDIDLHQQLFEEVVKDGGTIVFREGDNPPISVNYGEKYDPEEEERLKQVLLRPRPASDSVLPYSLTYLDRNGEEIGYYGEEIIDNH</sequence>
<proteinExistence type="predicted"/>
<protein>
    <submittedName>
        <fullName evidence="1">Uncharacterized protein</fullName>
    </submittedName>
</protein>
<dbReference type="EMBL" id="MGFU01000065">
    <property type="protein sequence ID" value="OGM11174.1"/>
    <property type="molecule type" value="Genomic_DNA"/>
</dbReference>
<accession>A0A1F7X806</accession>
<reference evidence="1 2" key="1">
    <citation type="journal article" date="2016" name="Nat. Commun.">
        <title>Thousands of microbial genomes shed light on interconnected biogeochemical processes in an aquifer system.</title>
        <authorList>
            <person name="Anantharaman K."/>
            <person name="Brown C.T."/>
            <person name="Hug L.A."/>
            <person name="Sharon I."/>
            <person name="Castelle C.J."/>
            <person name="Probst A.J."/>
            <person name="Thomas B.C."/>
            <person name="Singh A."/>
            <person name="Wilkins M.J."/>
            <person name="Karaoz U."/>
            <person name="Brodie E.L."/>
            <person name="Williams K.H."/>
            <person name="Hubbard S.S."/>
            <person name="Banfield J.F."/>
        </authorList>
    </citation>
    <scope>NUCLEOTIDE SEQUENCE [LARGE SCALE GENOMIC DNA]</scope>
</reference>
<comment type="caution">
    <text evidence="1">The sequence shown here is derived from an EMBL/GenBank/DDBJ whole genome shotgun (WGS) entry which is preliminary data.</text>
</comment>
<evidence type="ECO:0000313" key="2">
    <source>
        <dbReference type="Proteomes" id="UP000179013"/>
    </source>
</evidence>
<name>A0A1F7X806_9BACT</name>
<organism evidence="1 2">
    <name type="scientific">Candidatus Woesebacteria bacterium RBG_16_39_8b</name>
    <dbReference type="NCBI Taxonomy" id="1802482"/>
    <lineage>
        <taxon>Bacteria</taxon>
        <taxon>Candidatus Woeseibacteriota</taxon>
    </lineage>
</organism>
<gene>
    <name evidence="1" type="ORF">A2V80_00540</name>
</gene>